<comment type="cofactor">
    <cofactor evidence="8">
        <name>Zn(2+)</name>
        <dbReference type="ChEBI" id="CHEBI:29105"/>
    </cofactor>
    <text evidence="8">Binds 1 zinc ion per subunit.</text>
</comment>
<dbReference type="Gene3D" id="2.60.120.10">
    <property type="entry name" value="Jelly Rolls"/>
    <property type="match status" value="2"/>
</dbReference>
<dbReference type="CDD" id="cd07011">
    <property type="entry name" value="cupin_PMI_type_I_N"/>
    <property type="match status" value="1"/>
</dbReference>
<dbReference type="GO" id="GO:0005975">
    <property type="term" value="P:carbohydrate metabolic process"/>
    <property type="evidence" value="ECO:0007669"/>
    <property type="project" value="InterPro"/>
</dbReference>
<dbReference type="InterPro" id="IPR014710">
    <property type="entry name" value="RmlC-like_jellyroll"/>
</dbReference>
<dbReference type="PANTHER" id="PTHR10309:SF0">
    <property type="entry name" value="MANNOSE-6-PHOSPHATE ISOMERASE"/>
    <property type="match status" value="1"/>
</dbReference>
<name>D5UHF6_CELFN</name>
<feature type="binding site" evidence="8">
    <location>
        <position position="132"/>
    </location>
    <ligand>
        <name>Zn(2+)</name>
        <dbReference type="ChEBI" id="CHEBI:29105"/>
    </ligand>
</feature>
<dbReference type="PRINTS" id="PR00714">
    <property type="entry name" value="MAN6PISMRASE"/>
</dbReference>
<dbReference type="InterPro" id="IPR011051">
    <property type="entry name" value="RmlC_Cupin_sf"/>
</dbReference>
<evidence type="ECO:0000256" key="3">
    <source>
        <dbReference type="ARBA" id="ARBA00011956"/>
    </source>
</evidence>
<dbReference type="Gene3D" id="1.10.441.10">
    <property type="entry name" value="Phosphomannose Isomerase, domain 2"/>
    <property type="match status" value="1"/>
</dbReference>
<organism evidence="10 11">
    <name type="scientific">Cellulomonas flavigena (strain ATCC 482 / DSM 20109 / BCRC 11376 / JCM 18109 / NBRC 3775 / NCIMB 8073 / NRS 134)</name>
    <dbReference type="NCBI Taxonomy" id="446466"/>
    <lineage>
        <taxon>Bacteria</taxon>
        <taxon>Bacillati</taxon>
        <taxon>Actinomycetota</taxon>
        <taxon>Actinomycetes</taxon>
        <taxon>Micrococcales</taxon>
        <taxon>Cellulomonadaceae</taxon>
        <taxon>Cellulomonas</taxon>
    </lineage>
</organism>
<dbReference type="HOGENOM" id="CLU_026967_1_1_11"/>
<dbReference type="GO" id="GO:0005829">
    <property type="term" value="C:cytosol"/>
    <property type="evidence" value="ECO:0007669"/>
    <property type="project" value="TreeGrafter"/>
</dbReference>
<dbReference type="GO" id="GO:0004476">
    <property type="term" value="F:mannose-6-phosphate isomerase activity"/>
    <property type="evidence" value="ECO:0007669"/>
    <property type="project" value="UniProtKB-EC"/>
</dbReference>
<feature type="binding site" evidence="8">
    <location>
        <position position="97"/>
    </location>
    <ligand>
        <name>Zn(2+)</name>
        <dbReference type="ChEBI" id="CHEBI:29105"/>
    </ligand>
</feature>
<dbReference type="STRING" id="446466.Cfla_2387"/>
<dbReference type="InterPro" id="IPR001250">
    <property type="entry name" value="Man6P_Isoase-1"/>
</dbReference>
<dbReference type="AlphaFoldDB" id="D5UHF6"/>
<dbReference type="GO" id="GO:0009298">
    <property type="term" value="P:GDP-mannose biosynthetic process"/>
    <property type="evidence" value="ECO:0007669"/>
    <property type="project" value="InterPro"/>
</dbReference>
<sequence length="396" mass="42003">MQVLEPAIQGYAWGSPTAIPELLRRPSDGTPVAEAWFGAHASAPSRLPGSAPTTLDAAIAADPVAALGDDVVSRFGEGLPFLLKLIAAERPLSLQVHPSIELAHDGYAREDARGVPVDDPRRSYRDRNHKPELVYALSPFEALVGFRAPRRAAEILEGVDHPTARQLHKVVTSDPTSTGMQEAFTMLVSEATRPGPEEVHDLADAFRDRLRRGSPSPRTDHAVDLLERSYPGDPGAVTAVLLNPVSLRPGEALFVPAGAVHAYLEGTAVELMANSDNVLRAGLTAKHVDVPELLRIVECVAAPPIRIAPEHVYDATDVYYAPVDDFELSVTRLSATRCRLPGGGPRVVLCLDGRATLESARGGSLEVGPGQAAFVPASDGILSAAGEGRVVQASVP</sequence>
<comment type="similarity">
    <text evidence="2">Belongs to the mannose-6-phosphate isomerase type 1 family.</text>
</comment>
<dbReference type="InterPro" id="IPR018050">
    <property type="entry name" value="Pmannose_isomerase-type1_CS"/>
</dbReference>
<dbReference type="OrthoDB" id="9792649at2"/>
<feature type="domain" description="Phosphomannose isomerase type I catalytic" evidence="9">
    <location>
        <begin position="2"/>
        <end position="147"/>
    </location>
</feature>
<evidence type="ECO:0000256" key="7">
    <source>
        <dbReference type="PIRSR" id="PIRSR001480-1"/>
    </source>
</evidence>
<evidence type="ECO:0000256" key="6">
    <source>
        <dbReference type="ARBA" id="ARBA00023235"/>
    </source>
</evidence>
<dbReference type="PIRSF" id="PIRSF001480">
    <property type="entry name" value="Mannose-6-phosphate_isomerase"/>
    <property type="match status" value="1"/>
</dbReference>
<keyword evidence="6 10" id="KW-0413">Isomerase</keyword>
<accession>D5UHF6</accession>
<feature type="binding site" evidence="8">
    <location>
        <position position="261"/>
    </location>
    <ligand>
        <name>Zn(2+)</name>
        <dbReference type="ChEBI" id="CHEBI:29105"/>
    </ligand>
</feature>
<keyword evidence="5 8" id="KW-0862">Zinc</keyword>
<dbReference type="EC" id="5.3.1.8" evidence="3"/>
<keyword evidence="11" id="KW-1185">Reference proteome</keyword>
<dbReference type="Pfam" id="PF20511">
    <property type="entry name" value="PMI_typeI_cat"/>
    <property type="match status" value="1"/>
</dbReference>
<dbReference type="RefSeq" id="WP_013117611.1">
    <property type="nucleotide sequence ID" value="NC_014151.1"/>
</dbReference>
<evidence type="ECO:0000256" key="2">
    <source>
        <dbReference type="ARBA" id="ARBA00010772"/>
    </source>
</evidence>
<evidence type="ECO:0000313" key="11">
    <source>
        <dbReference type="Proteomes" id="UP000000849"/>
    </source>
</evidence>
<evidence type="ECO:0000259" key="9">
    <source>
        <dbReference type="Pfam" id="PF20511"/>
    </source>
</evidence>
<dbReference type="InterPro" id="IPR046457">
    <property type="entry name" value="PMI_typeI_cat"/>
</dbReference>
<dbReference type="GO" id="GO:0008270">
    <property type="term" value="F:zinc ion binding"/>
    <property type="evidence" value="ECO:0007669"/>
    <property type="project" value="InterPro"/>
</dbReference>
<dbReference type="eggNOG" id="COG1482">
    <property type="taxonomic scope" value="Bacteria"/>
</dbReference>
<proteinExistence type="inferred from homology"/>
<dbReference type="SUPFAM" id="SSF51182">
    <property type="entry name" value="RmlC-like cupins"/>
    <property type="match status" value="1"/>
</dbReference>
<feature type="binding site" evidence="8">
    <location>
        <position position="95"/>
    </location>
    <ligand>
        <name>Zn(2+)</name>
        <dbReference type="ChEBI" id="CHEBI:29105"/>
    </ligand>
</feature>
<dbReference type="InterPro" id="IPR016305">
    <property type="entry name" value="Mannose-6-P_Isomerase"/>
</dbReference>
<gene>
    <name evidence="10" type="ordered locus">Cfla_2387</name>
</gene>
<feature type="active site" evidence="7">
    <location>
        <position position="280"/>
    </location>
</feature>
<evidence type="ECO:0000256" key="1">
    <source>
        <dbReference type="ARBA" id="ARBA00000757"/>
    </source>
</evidence>
<protein>
    <recommendedName>
        <fullName evidence="3">mannose-6-phosphate isomerase</fullName>
        <ecNumber evidence="3">5.3.1.8</ecNumber>
    </recommendedName>
</protein>
<dbReference type="PROSITE" id="PS00965">
    <property type="entry name" value="PMI_I_1"/>
    <property type="match status" value="1"/>
</dbReference>
<evidence type="ECO:0000313" key="10">
    <source>
        <dbReference type="EMBL" id="ADG75277.1"/>
    </source>
</evidence>
<dbReference type="Proteomes" id="UP000000849">
    <property type="component" value="Chromosome"/>
</dbReference>
<comment type="catalytic activity">
    <reaction evidence="1">
        <text>D-mannose 6-phosphate = D-fructose 6-phosphate</text>
        <dbReference type="Rhea" id="RHEA:12356"/>
        <dbReference type="ChEBI" id="CHEBI:58735"/>
        <dbReference type="ChEBI" id="CHEBI:61527"/>
        <dbReference type="EC" id="5.3.1.8"/>
    </reaction>
</comment>
<dbReference type="PANTHER" id="PTHR10309">
    <property type="entry name" value="MANNOSE-6-PHOSPHATE ISOMERASE"/>
    <property type="match status" value="1"/>
</dbReference>
<dbReference type="KEGG" id="cfl:Cfla_2387"/>
<evidence type="ECO:0000256" key="5">
    <source>
        <dbReference type="ARBA" id="ARBA00022833"/>
    </source>
</evidence>
<dbReference type="NCBIfam" id="TIGR00218">
    <property type="entry name" value="manA"/>
    <property type="match status" value="1"/>
</dbReference>
<dbReference type="EMBL" id="CP001964">
    <property type="protein sequence ID" value="ADG75277.1"/>
    <property type="molecule type" value="Genomic_DNA"/>
</dbReference>
<reference evidence="10 11" key="1">
    <citation type="journal article" date="2010" name="Stand. Genomic Sci.">
        <title>Complete genome sequence of Cellulomonas flavigena type strain (134).</title>
        <authorList>
            <person name="Abt B."/>
            <person name="Foster B."/>
            <person name="Lapidus A."/>
            <person name="Clum A."/>
            <person name="Sun H."/>
            <person name="Pukall R."/>
            <person name="Lucas S."/>
            <person name="Glavina Del Rio T."/>
            <person name="Nolan M."/>
            <person name="Tice H."/>
            <person name="Cheng J.F."/>
            <person name="Pitluck S."/>
            <person name="Liolios K."/>
            <person name="Ivanova N."/>
            <person name="Mavromatis K."/>
            <person name="Ovchinnikova G."/>
            <person name="Pati A."/>
            <person name="Goodwin L."/>
            <person name="Chen A."/>
            <person name="Palaniappan K."/>
            <person name="Land M."/>
            <person name="Hauser L."/>
            <person name="Chang Y.J."/>
            <person name="Jeffries C.D."/>
            <person name="Rohde M."/>
            <person name="Goker M."/>
            <person name="Woyke T."/>
            <person name="Bristow J."/>
            <person name="Eisen J.A."/>
            <person name="Markowitz V."/>
            <person name="Hugenholtz P."/>
            <person name="Kyrpides N.C."/>
            <person name="Klenk H.P."/>
        </authorList>
    </citation>
    <scope>NUCLEOTIDE SEQUENCE [LARGE SCALE GENOMIC DNA]</scope>
    <source>
        <strain evidence="11">ATCC 482 / DSM 20109 / BCRC 11376 / JCM 18109 / NBRC 3775 / NCIMB 8073 / NRS 134</strain>
    </source>
</reference>
<evidence type="ECO:0000256" key="8">
    <source>
        <dbReference type="PIRSR" id="PIRSR001480-2"/>
    </source>
</evidence>
<evidence type="ECO:0000256" key="4">
    <source>
        <dbReference type="ARBA" id="ARBA00022723"/>
    </source>
</evidence>
<keyword evidence="4 8" id="KW-0479">Metal-binding</keyword>